<dbReference type="Gene3D" id="3.40.140.10">
    <property type="entry name" value="Cytidine Deaminase, domain 2"/>
    <property type="match status" value="1"/>
</dbReference>
<dbReference type="OrthoDB" id="9802676at2"/>
<dbReference type="AlphaFoldDB" id="A0A7U6JI43"/>
<name>A0A7U6JI43_9GAMM</name>
<dbReference type="CDD" id="cd01285">
    <property type="entry name" value="nucleoside_deaminase"/>
    <property type="match status" value="1"/>
</dbReference>
<dbReference type="PANTHER" id="PTHR11079:SF161">
    <property type="entry name" value="CMP_DCMP-TYPE DEAMINASE DOMAIN-CONTAINING PROTEIN"/>
    <property type="match status" value="1"/>
</dbReference>
<dbReference type="KEGG" id="tbn:TBH_C2233"/>
<dbReference type="Pfam" id="PF00383">
    <property type="entry name" value="dCMP_cyt_deam_1"/>
    <property type="match status" value="1"/>
</dbReference>
<evidence type="ECO:0000313" key="3">
    <source>
        <dbReference type="Proteomes" id="UP000031631"/>
    </source>
</evidence>
<dbReference type="Proteomes" id="UP000031631">
    <property type="component" value="Chromosome"/>
</dbReference>
<evidence type="ECO:0000259" key="1">
    <source>
        <dbReference type="PROSITE" id="PS51747"/>
    </source>
</evidence>
<gene>
    <name evidence="2" type="ORF">TBH_C2233</name>
</gene>
<proteinExistence type="predicted"/>
<dbReference type="PROSITE" id="PS51747">
    <property type="entry name" value="CYT_DCMP_DEAMINASES_2"/>
    <property type="match status" value="1"/>
</dbReference>
<dbReference type="GO" id="GO:0006152">
    <property type="term" value="P:purine nucleoside catabolic process"/>
    <property type="evidence" value="ECO:0007669"/>
    <property type="project" value="TreeGrafter"/>
</dbReference>
<organism evidence="2 3">
    <name type="scientific">Thiolapillus brandeum</name>
    <dbReference type="NCBI Taxonomy" id="1076588"/>
    <lineage>
        <taxon>Bacteria</taxon>
        <taxon>Pseudomonadati</taxon>
        <taxon>Pseudomonadota</taxon>
        <taxon>Gammaproteobacteria</taxon>
        <taxon>Chromatiales</taxon>
        <taxon>Sedimenticolaceae</taxon>
        <taxon>Thiolapillus</taxon>
    </lineage>
</organism>
<dbReference type="PANTHER" id="PTHR11079">
    <property type="entry name" value="CYTOSINE DEAMINASE FAMILY MEMBER"/>
    <property type="match status" value="1"/>
</dbReference>
<keyword evidence="3" id="KW-1185">Reference proteome</keyword>
<dbReference type="GO" id="GO:0047974">
    <property type="term" value="F:guanosine deaminase activity"/>
    <property type="evidence" value="ECO:0007669"/>
    <property type="project" value="TreeGrafter"/>
</dbReference>
<dbReference type="EMBL" id="AP012273">
    <property type="protein sequence ID" value="BAO45144.1"/>
    <property type="molecule type" value="Genomic_DNA"/>
</dbReference>
<dbReference type="SUPFAM" id="SSF53927">
    <property type="entry name" value="Cytidine deaminase-like"/>
    <property type="match status" value="1"/>
</dbReference>
<accession>A0A7U6JI43</accession>
<feature type="domain" description="CMP/dCMP-type deaminase" evidence="1">
    <location>
        <begin position="28"/>
        <end position="166"/>
    </location>
</feature>
<reference evidence="2 3" key="1">
    <citation type="journal article" date="2014" name="PLoS ONE">
        <title>Physiological and genomic features of a novel sulfur-oxidizing gammaproteobacterium belonging to a previously uncultivated symbiotic lineage isolated from a hydrothermal vent.</title>
        <authorList>
            <person name="Nunoura T."/>
            <person name="Takaki Y."/>
            <person name="Kazama H."/>
            <person name="Kakuta J."/>
            <person name="Shimamura S."/>
            <person name="Makita H."/>
            <person name="Hirai M."/>
            <person name="Miyazaki M."/>
            <person name="Takai K."/>
        </authorList>
    </citation>
    <scope>NUCLEOTIDE SEQUENCE [LARGE SCALE GENOMIC DNA]</scope>
    <source>
        <strain evidence="2 3">Hiromi1</strain>
    </source>
</reference>
<sequence>MKNPVPMSVCFSLPNWVEAYLDSCKTAATDEARMSLVVEAARRNVLEGSGGPFAAAVFESGSGRLVSLGVNLVVPEGLSMLHAEMVAFSMAQHRLGTYDLGGPGMPSHELVTSTEPCAMCLGATCWSGVTRVVTAAADQDARAMGFDEGPKPVDWVAELARRGIEVKTRVLRDEALAVLETYRSMGGEIYNSRRG</sequence>
<dbReference type="InterPro" id="IPR016193">
    <property type="entry name" value="Cytidine_deaminase-like"/>
</dbReference>
<protein>
    <submittedName>
        <fullName evidence="2">CMP/dCMP deaminase zinc-binding</fullName>
    </submittedName>
</protein>
<evidence type="ECO:0000313" key="2">
    <source>
        <dbReference type="EMBL" id="BAO45144.1"/>
    </source>
</evidence>
<dbReference type="InterPro" id="IPR002125">
    <property type="entry name" value="CMP_dCMP_dom"/>
</dbReference>